<reference evidence="2 3" key="1">
    <citation type="submission" date="2020-08" db="EMBL/GenBank/DDBJ databases">
        <title>Genomic Encyclopedia of Type Strains, Phase IV (KMG-V): Genome sequencing to study the core and pangenomes of soil and plant-associated prokaryotes.</title>
        <authorList>
            <person name="Whitman W."/>
        </authorList>
    </citation>
    <scope>NUCLEOTIDE SEQUENCE [LARGE SCALE GENOMIC DNA]</scope>
    <source>
        <strain evidence="2 3">SEMIA 492</strain>
    </source>
</reference>
<evidence type="ECO:0000313" key="3">
    <source>
        <dbReference type="Proteomes" id="UP000543836"/>
    </source>
</evidence>
<dbReference type="InterPro" id="IPR027367">
    <property type="entry name" value="Gly-zipper_YMGG"/>
</dbReference>
<dbReference type="Pfam" id="PF13441">
    <property type="entry name" value="Gly-zipper_YMGG"/>
    <property type="match status" value="1"/>
</dbReference>
<gene>
    <name evidence="2" type="ORF">GGE60_002306</name>
</gene>
<dbReference type="Proteomes" id="UP000543836">
    <property type="component" value="Unassembled WGS sequence"/>
</dbReference>
<protein>
    <submittedName>
        <fullName evidence="2">Putative membrane protein</fullName>
    </submittedName>
</protein>
<evidence type="ECO:0000259" key="1">
    <source>
        <dbReference type="Pfam" id="PF13441"/>
    </source>
</evidence>
<feature type="domain" description="YMGG-like Gly-zipper" evidence="1">
    <location>
        <begin position="20"/>
        <end position="61"/>
    </location>
</feature>
<accession>A0A7W6ZU18</accession>
<dbReference type="EMBL" id="JACIIG010000004">
    <property type="protein sequence ID" value="MBB4568195.1"/>
    <property type="molecule type" value="Genomic_DNA"/>
</dbReference>
<name>A0A7W6ZU18_9HYPH</name>
<keyword evidence="3" id="KW-1185">Reference proteome</keyword>
<dbReference type="AlphaFoldDB" id="A0A7W6ZU18"/>
<organism evidence="2 3">
    <name type="scientific">Rhizobium leucaenae</name>
    <dbReference type="NCBI Taxonomy" id="29450"/>
    <lineage>
        <taxon>Bacteria</taxon>
        <taxon>Pseudomonadati</taxon>
        <taxon>Pseudomonadota</taxon>
        <taxon>Alphaproteobacteria</taxon>
        <taxon>Hyphomicrobiales</taxon>
        <taxon>Rhizobiaceae</taxon>
        <taxon>Rhizobium/Agrobacterium group</taxon>
        <taxon>Rhizobium</taxon>
    </lineage>
</organism>
<comment type="caution">
    <text evidence="2">The sequence shown here is derived from an EMBL/GenBank/DDBJ whole genome shotgun (WGS) entry which is preliminary data.</text>
</comment>
<dbReference type="RefSeq" id="WP_028751243.1">
    <property type="nucleotide sequence ID" value="NZ_JACIIG010000004.1"/>
</dbReference>
<proteinExistence type="predicted"/>
<evidence type="ECO:0000313" key="2">
    <source>
        <dbReference type="EMBL" id="MBB4568195.1"/>
    </source>
</evidence>
<dbReference type="PROSITE" id="PS51257">
    <property type="entry name" value="PROKAR_LIPOPROTEIN"/>
    <property type="match status" value="1"/>
</dbReference>
<sequence>MKKALMLALVSLSIASCTPTEQGAGIGAASGAIIGGAVTGNVRGAAVGAAIGGVSGAVIGSVAEQPGQCYYRDRYGRRYIDDCPRGGYRRSYYNGGGY</sequence>